<evidence type="ECO:0000313" key="16">
    <source>
        <dbReference type="EMBL" id="CED71508.1"/>
    </source>
</evidence>
<evidence type="ECO:0000259" key="14">
    <source>
        <dbReference type="Pfam" id="PF00593"/>
    </source>
</evidence>
<evidence type="ECO:0000256" key="3">
    <source>
        <dbReference type="ARBA" id="ARBA00022448"/>
    </source>
</evidence>
<evidence type="ECO:0000256" key="8">
    <source>
        <dbReference type="ARBA" id="ARBA00023136"/>
    </source>
</evidence>
<feature type="domain" description="TonB-dependent receptor plug" evidence="15">
    <location>
        <begin position="47"/>
        <end position="157"/>
    </location>
</feature>
<organism evidence="16 17">
    <name type="scientific">Aliivibrio wodanis</name>
    <dbReference type="NCBI Taxonomy" id="80852"/>
    <lineage>
        <taxon>Bacteria</taxon>
        <taxon>Pseudomonadati</taxon>
        <taxon>Pseudomonadota</taxon>
        <taxon>Gammaproteobacteria</taxon>
        <taxon>Vibrionales</taxon>
        <taxon>Vibrionaceae</taxon>
        <taxon>Aliivibrio</taxon>
    </lineage>
</organism>
<dbReference type="InterPro" id="IPR039426">
    <property type="entry name" value="TonB-dep_rcpt-like"/>
</dbReference>
<dbReference type="KEGG" id="awd:AWOD_I_1433"/>
<dbReference type="GO" id="GO:0044718">
    <property type="term" value="P:siderophore transmembrane transport"/>
    <property type="evidence" value="ECO:0007669"/>
    <property type="project" value="TreeGrafter"/>
</dbReference>
<name>A0A090IQ79_9GAMM</name>
<evidence type="ECO:0000256" key="10">
    <source>
        <dbReference type="ARBA" id="ARBA00023237"/>
    </source>
</evidence>
<accession>A0A090IQ79</accession>
<evidence type="ECO:0000256" key="11">
    <source>
        <dbReference type="PROSITE-ProRule" id="PRU01360"/>
    </source>
</evidence>
<evidence type="ECO:0000256" key="5">
    <source>
        <dbReference type="ARBA" id="ARBA00022692"/>
    </source>
</evidence>
<keyword evidence="5 11" id="KW-0812">Transmembrane</keyword>
<evidence type="ECO:0000259" key="15">
    <source>
        <dbReference type="Pfam" id="PF07715"/>
    </source>
</evidence>
<dbReference type="InterPro" id="IPR000531">
    <property type="entry name" value="Beta-barrel_TonB"/>
</dbReference>
<comment type="similarity">
    <text evidence="2">Belongs to the TonB-dependent receptor family. Hemoglobin/haptoglobin binding protein subfamily.</text>
</comment>
<feature type="chain" id="PRO_5001857634" evidence="13">
    <location>
        <begin position="23"/>
        <end position="732"/>
    </location>
</feature>
<evidence type="ECO:0000256" key="6">
    <source>
        <dbReference type="ARBA" id="ARBA00022729"/>
    </source>
</evidence>
<dbReference type="CDD" id="cd01347">
    <property type="entry name" value="ligand_gated_channel"/>
    <property type="match status" value="1"/>
</dbReference>
<keyword evidence="6 13" id="KW-0732">Signal</keyword>
<dbReference type="InterPro" id="IPR037066">
    <property type="entry name" value="Plug_dom_sf"/>
</dbReference>
<dbReference type="Gene3D" id="2.170.130.10">
    <property type="entry name" value="TonB-dependent receptor, plug domain"/>
    <property type="match status" value="1"/>
</dbReference>
<evidence type="ECO:0000256" key="7">
    <source>
        <dbReference type="ARBA" id="ARBA00023077"/>
    </source>
</evidence>
<dbReference type="PROSITE" id="PS52016">
    <property type="entry name" value="TONB_DEPENDENT_REC_3"/>
    <property type="match status" value="1"/>
</dbReference>
<protein>
    <submittedName>
        <fullName evidence="16">Heme receptor</fullName>
    </submittedName>
</protein>
<keyword evidence="4 11" id="KW-1134">Transmembrane beta strand</keyword>
<dbReference type="HOGENOM" id="CLU_008287_19_0_6"/>
<proteinExistence type="inferred from homology"/>
<dbReference type="Pfam" id="PF07715">
    <property type="entry name" value="Plug"/>
    <property type="match status" value="1"/>
</dbReference>
<feature type="domain" description="TonB-dependent receptor-like beta-barrel" evidence="14">
    <location>
        <begin position="251"/>
        <end position="692"/>
    </location>
</feature>
<evidence type="ECO:0000256" key="12">
    <source>
        <dbReference type="RuleBase" id="RU003357"/>
    </source>
</evidence>
<keyword evidence="3 11" id="KW-0813">Transport</keyword>
<dbReference type="AlphaFoldDB" id="A0A090IQ79"/>
<dbReference type="Pfam" id="PF00593">
    <property type="entry name" value="TonB_dep_Rec_b-barrel"/>
    <property type="match status" value="1"/>
</dbReference>
<evidence type="ECO:0000256" key="9">
    <source>
        <dbReference type="ARBA" id="ARBA00023170"/>
    </source>
</evidence>
<keyword evidence="7 12" id="KW-0798">TonB box</keyword>
<dbReference type="EMBL" id="LN554846">
    <property type="protein sequence ID" value="CED71508.1"/>
    <property type="molecule type" value="Genomic_DNA"/>
</dbReference>
<dbReference type="PANTHER" id="PTHR30069:SF29">
    <property type="entry name" value="HEMOGLOBIN AND HEMOGLOBIN-HAPTOGLOBIN-BINDING PROTEIN 1-RELATED"/>
    <property type="match status" value="1"/>
</dbReference>
<dbReference type="GO" id="GO:0015344">
    <property type="term" value="F:siderophore uptake transmembrane transporter activity"/>
    <property type="evidence" value="ECO:0007669"/>
    <property type="project" value="TreeGrafter"/>
</dbReference>
<evidence type="ECO:0000256" key="2">
    <source>
        <dbReference type="ARBA" id="ARBA00008143"/>
    </source>
</evidence>
<dbReference type="Gene3D" id="2.40.170.20">
    <property type="entry name" value="TonB-dependent receptor, beta-barrel domain"/>
    <property type="match status" value="1"/>
</dbReference>
<keyword evidence="10 11" id="KW-0998">Cell outer membrane</keyword>
<dbReference type="Proteomes" id="UP000032427">
    <property type="component" value="Chromosome 1"/>
</dbReference>
<dbReference type="InterPro" id="IPR036942">
    <property type="entry name" value="Beta-barrel_TonB_sf"/>
</dbReference>
<dbReference type="NCBIfam" id="TIGR01785">
    <property type="entry name" value="TonB-hemin"/>
    <property type="match status" value="1"/>
</dbReference>
<dbReference type="NCBIfam" id="TIGR01786">
    <property type="entry name" value="TonB-hemlactrns"/>
    <property type="match status" value="1"/>
</dbReference>
<evidence type="ECO:0000256" key="4">
    <source>
        <dbReference type="ARBA" id="ARBA00022452"/>
    </source>
</evidence>
<dbReference type="InterPro" id="IPR012910">
    <property type="entry name" value="Plug_dom"/>
</dbReference>
<sequence>MSNKKTFLAASVLAAISPALYAQSTPNENATMFDEVVVSATRTEQSIKDVSSSISKVTADDIENTMANDIQDALKYTPGVSANGGGRFGLSGFTIRGMSDSRIKMLVDGVQQPTPYNPGSNEQRKYPSAIEIDTLKAIEVNKGPSSTLYGSDALGGTVLMQTKNPEDILRTDGNENAFEVKTSYNSIDASSKTTGTWAMRAAELETLVMLTYKTGKESQTHSNGADIEGPDRGAANPADAQIGNLLAKAFYQLNDSHRIGTTVEYYTSQYDEDELSQEGYSMMMGTTPIITYYDNYNKDTTTRLRFGLEHEWQANNYLFDTLESKINIQQTESLSENYDTSTGMYGSGRRMRERIANDDSIQFDAQFDKIAEFGESFHQVTYGFSFRQNKFATENTDYKYDKGTVGPGHTDMPDATMTQYGIFAQDQAFLLDEQLVLTAGLRYDSFKAEPETNDGFDTEYPDSKNDAFTAKLGSVYHINNSFSVLAQVSQGFKAPTLQDMYYFYDSGAVIDANPDLKAESSISYETGIRAQSDAAQIELIAFYNDYSDFINQQYLGKVVGGPNDGKEHYTKENIDSVEIYGVEFSSTYLLDEAFDAPQGTYSKLSIAYAEGRDKKTGASIDSVAPLTSNLGLGYDSVSYTYGALLNINMVASKDKWANEGYENINVAGYTLVDLTAYYKPMKDLTLRGGLFNAFDKQYWLYNDMIGTEAGDDGIDRKAQAGRNWGIELDYKF</sequence>
<dbReference type="GeneID" id="28540991"/>
<keyword evidence="8 11" id="KW-0472">Membrane</keyword>
<dbReference type="InterPro" id="IPR010949">
    <property type="entry name" value="TonB_Hb/transfer/lactofer_rcpt"/>
</dbReference>
<dbReference type="InterPro" id="IPR011276">
    <property type="entry name" value="TonB_haem/Hb_rcpt"/>
</dbReference>
<gene>
    <name evidence="16" type="primary">huvS</name>
    <name evidence="16" type="ORF">AWOD_I_1433</name>
</gene>
<evidence type="ECO:0000256" key="1">
    <source>
        <dbReference type="ARBA" id="ARBA00004571"/>
    </source>
</evidence>
<comment type="subcellular location">
    <subcellularLocation>
        <location evidence="1 11">Cell outer membrane</location>
        <topology evidence="1 11">Multi-pass membrane protein</topology>
    </subcellularLocation>
</comment>
<keyword evidence="17" id="KW-1185">Reference proteome</keyword>
<evidence type="ECO:0000256" key="13">
    <source>
        <dbReference type="SAM" id="SignalP"/>
    </source>
</evidence>
<dbReference type="STRING" id="80852.AWOD_I_1433"/>
<dbReference type="GO" id="GO:0009279">
    <property type="term" value="C:cell outer membrane"/>
    <property type="evidence" value="ECO:0007669"/>
    <property type="project" value="UniProtKB-SubCell"/>
</dbReference>
<reference evidence="17" key="1">
    <citation type="submission" date="2014-09" db="EMBL/GenBank/DDBJ databases">
        <authorList>
            <person name="Hjerde E."/>
        </authorList>
    </citation>
    <scope>NUCLEOTIDE SEQUENCE [LARGE SCALE GENOMIC DNA]</scope>
    <source>
        <strain evidence="17">06/09/139</strain>
    </source>
</reference>
<dbReference type="PANTHER" id="PTHR30069">
    <property type="entry name" value="TONB-DEPENDENT OUTER MEMBRANE RECEPTOR"/>
    <property type="match status" value="1"/>
</dbReference>
<keyword evidence="9 16" id="KW-0675">Receptor</keyword>
<dbReference type="SUPFAM" id="SSF56935">
    <property type="entry name" value="Porins"/>
    <property type="match status" value="1"/>
</dbReference>
<feature type="signal peptide" evidence="13">
    <location>
        <begin position="1"/>
        <end position="22"/>
    </location>
</feature>
<dbReference type="OrthoDB" id="9764669at2"/>
<dbReference type="PATRIC" id="fig|80852.17.peg.1475"/>
<dbReference type="GO" id="GO:0015232">
    <property type="term" value="F:heme transmembrane transporter activity"/>
    <property type="evidence" value="ECO:0007669"/>
    <property type="project" value="InterPro"/>
</dbReference>
<evidence type="ECO:0000313" key="17">
    <source>
        <dbReference type="Proteomes" id="UP000032427"/>
    </source>
</evidence>